<gene>
    <name evidence="2" type="ORF">CUZ56_00654</name>
</gene>
<protein>
    <submittedName>
        <fullName evidence="2">Uncharacterized protein</fullName>
    </submittedName>
</protein>
<dbReference type="OrthoDB" id="6089555at2"/>
<name>A0A433SHD7_9BURK</name>
<organism evidence="2 3">
    <name type="scientific">Saezia sanguinis</name>
    <dbReference type="NCBI Taxonomy" id="1965230"/>
    <lineage>
        <taxon>Bacteria</taxon>
        <taxon>Pseudomonadati</taxon>
        <taxon>Pseudomonadota</taxon>
        <taxon>Betaproteobacteria</taxon>
        <taxon>Burkholderiales</taxon>
        <taxon>Saeziaceae</taxon>
        <taxon>Saezia</taxon>
    </lineage>
</organism>
<dbReference type="NCBIfam" id="NF047650">
    <property type="entry name" value="lipo_NMCC_0638"/>
    <property type="match status" value="1"/>
</dbReference>
<dbReference type="Proteomes" id="UP000286947">
    <property type="component" value="Unassembled WGS sequence"/>
</dbReference>
<keyword evidence="3" id="KW-1185">Reference proteome</keyword>
<accession>A0A433SHD7</accession>
<dbReference type="AlphaFoldDB" id="A0A433SHD7"/>
<keyword evidence="1" id="KW-0732">Signal</keyword>
<comment type="caution">
    <text evidence="2">The sequence shown here is derived from an EMBL/GenBank/DDBJ whole genome shotgun (WGS) entry which is preliminary data.</text>
</comment>
<evidence type="ECO:0000256" key="1">
    <source>
        <dbReference type="SAM" id="SignalP"/>
    </source>
</evidence>
<dbReference type="EMBL" id="PQSP01000001">
    <property type="protein sequence ID" value="RUS68167.1"/>
    <property type="molecule type" value="Genomic_DNA"/>
</dbReference>
<reference evidence="2 3" key="1">
    <citation type="submission" date="2018-01" db="EMBL/GenBank/DDBJ databases">
        <title>Saezia sanguinis gen. nov., sp. nov., in the order Burkholderiales isolated from human blood.</title>
        <authorList>
            <person name="Medina-Pascual M.J."/>
            <person name="Valdezate S."/>
            <person name="Monzon S."/>
            <person name="Cuesta I."/>
            <person name="Carrasco G."/>
            <person name="Villalon P."/>
            <person name="Saez-Nieto J.A."/>
        </authorList>
    </citation>
    <scope>NUCLEOTIDE SEQUENCE [LARGE SCALE GENOMIC DNA]</scope>
    <source>
        <strain evidence="2 3">CNM695-12</strain>
    </source>
</reference>
<dbReference type="RefSeq" id="WP_126978103.1">
    <property type="nucleotide sequence ID" value="NZ_PQSP01000001.1"/>
</dbReference>
<feature type="signal peptide" evidence="1">
    <location>
        <begin position="1"/>
        <end position="21"/>
    </location>
</feature>
<evidence type="ECO:0000313" key="2">
    <source>
        <dbReference type="EMBL" id="RUS68167.1"/>
    </source>
</evidence>
<proteinExistence type="predicted"/>
<sequence precursor="true">MRRHISIVLALFVLWTGTALAQTTPATAGTEAPSEPENSLQQQADAFIRLYNQLCVQHIVQLDTLRQQLQNQPPLEPYKAEYFLQGIPGKAWPISGMGGTYVIAIPDEVDICSVYALRADTTRIEAQFQAIATDAPADMQSSVYKDDYRIVESNVIHHQSYTWTLPEAPRQILLILSTSSNPPEAVPQSMASITITGK</sequence>
<evidence type="ECO:0000313" key="3">
    <source>
        <dbReference type="Proteomes" id="UP000286947"/>
    </source>
</evidence>
<feature type="chain" id="PRO_5019129723" evidence="1">
    <location>
        <begin position="22"/>
        <end position="198"/>
    </location>
</feature>